<gene>
    <name evidence="2" type="ORF">ABXR19_14175</name>
</gene>
<evidence type="ECO:0000256" key="1">
    <source>
        <dbReference type="SAM" id="Phobius"/>
    </source>
</evidence>
<sequence>MNQQTSPDDLASLLREMLRNQVKSIALQSEAIELGRQQLALAESQMARARALADESVQLQRVSVQAQRKVGRLLYPALVIVVAAVVYQFSSLMK</sequence>
<dbReference type="RefSeq" id="WP_354601791.1">
    <property type="nucleotide sequence ID" value="NZ_JBEWZI010000015.1"/>
</dbReference>
<accession>A0ABV2TN45</accession>
<keyword evidence="1" id="KW-0812">Transmembrane</keyword>
<keyword evidence="1" id="KW-1133">Transmembrane helix</keyword>
<evidence type="ECO:0000313" key="2">
    <source>
        <dbReference type="EMBL" id="MET7015334.1"/>
    </source>
</evidence>
<keyword evidence="3" id="KW-1185">Reference proteome</keyword>
<comment type="caution">
    <text evidence="2">The sequence shown here is derived from an EMBL/GenBank/DDBJ whole genome shotgun (WGS) entry which is preliminary data.</text>
</comment>
<proteinExistence type="predicted"/>
<reference evidence="2 3" key="1">
    <citation type="submission" date="2024-07" db="EMBL/GenBank/DDBJ databases">
        <title>Uliginosibacterium flavum JJ3220;KACC:17644.</title>
        <authorList>
            <person name="Kim M.K."/>
        </authorList>
    </citation>
    <scope>NUCLEOTIDE SEQUENCE [LARGE SCALE GENOMIC DNA]</scope>
    <source>
        <strain evidence="2 3">KACC:17644</strain>
    </source>
</reference>
<organism evidence="2 3">
    <name type="scientific">Uliginosibacterium flavum</name>
    <dbReference type="NCBI Taxonomy" id="1396831"/>
    <lineage>
        <taxon>Bacteria</taxon>
        <taxon>Pseudomonadati</taxon>
        <taxon>Pseudomonadota</taxon>
        <taxon>Betaproteobacteria</taxon>
        <taxon>Rhodocyclales</taxon>
        <taxon>Zoogloeaceae</taxon>
        <taxon>Uliginosibacterium</taxon>
    </lineage>
</organism>
<protein>
    <submittedName>
        <fullName evidence="2">Uncharacterized protein</fullName>
    </submittedName>
</protein>
<dbReference type="EMBL" id="JBEWZI010000015">
    <property type="protein sequence ID" value="MET7015334.1"/>
    <property type="molecule type" value="Genomic_DNA"/>
</dbReference>
<dbReference type="Proteomes" id="UP001549691">
    <property type="component" value="Unassembled WGS sequence"/>
</dbReference>
<feature type="transmembrane region" description="Helical" evidence="1">
    <location>
        <begin position="73"/>
        <end position="90"/>
    </location>
</feature>
<keyword evidence="1" id="KW-0472">Membrane</keyword>
<name>A0ABV2TN45_9RHOO</name>
<evidence type="ECO:0000313" key="3">
    <source>
        <dbReference type="Proteomes" id="UP001549691"/>
    </source>
</evidence>